<dbReference type="OrthoDB" id="5932123at2759"/>
<dbReference type="EMBL" id="JYDH01000060">
    <property type="protein sequence ID" value="KRY34869.1"/>
    <property type="molecule type" value="Genomic_DNA"/>
</dbReference>
<accession>A0A0V1BCQ0</accession>
<dbReference type="Proteomes" id="UP000054776">
    <property type="component" value="Unassembled WGS sequence"/>
</dbReference>
<gene>
    <name evidence="1" type="ORF">T01_7378</name>
</gene>
<evidence type="ECO:0000313" key="2">
    <source>
        <dbReference type="Proteomes" id="UP000054776"/>
    </source>
</evidence>
<protein>
    <submittedName>
        <fullName evidence="1">Uncharacterized protein</fullName>
    </submittedName>
</protein>
<evidence type="ECO:0000313" key="1">
    <source>
        <dbReference type="EMBL" id="KRY34869.1"/>
    </source>
</evidence>
<sequence length="63" mass="7177">MVSHSQEERNNRENFCLLNVLQSRHSRTCLSENVDVTLVSVIVGVRCAVRVRNGSFLAMKIME</sequence>
<comment type="caution">
    <text evidence="1">The sequence shown here is derived from an EMBL/GenBank/DDBJ whole genome shotgun (WGS) entry which is preliminary data.</text>
</comment>
<dbReference type="InParanoid" id="A0A0V1BCQ0"/>
<dbReference type="AlphaFoldDB" id="A0A0V1BCQ0"/>
<name>A0A0V1BCQ0_TRISP</name>
<reference evidence="1 2" key="1">
    <citation type="submission" date="2015-01" db="EMBL/GenBank/DDBJ databases">
        <title>Evolution of Trichinella species and genotypes.</title>
        <authorList>
            <person name="Korhonen P.K."/>
            <person name="Edoardo P."/>
            <person name="Giuseppe L.R."/>
            <person name="Gasser R.B."/>
        </authorList>
    </citation>
    <scope>NUCLEOTIDE SEQUENCE [LARGE SCALE GENOMIC DNA]</scope>
    <source>
        <strain evidence="1">ISS3</strain>
    </source>
</reference>
<keyword evidence="2" id="KW-1185">Reference proteome</keyword>
<proteinExistence type="predicted"/>
<organism evidence="1 2">
    <name type="scientific">Trichinella spiralis</name>
    <name type="common">Trichina worm</name>
    <dbReference type="NCBI Taxonomy" id="6334"/>
    <lineage>
        <taxon>Eukaryota</taxon>
        <taxon>Metazoa</taxon>
        <taxon>Ecdysozoa</taxon>
        <taxon>Nematoda</taxon>
        <taxon>Enoplea</taxon>
        <taxon>Dorylaimia</taxon>
        <taxon>Trichinellida</taxon>
        <taxon>Trichinellidae</taxon>
        <taxon>Trichinella</taxon>
    </lineage>
</organism>